<feature type="region of interest" description="Disordered" evidence="5">
    <location>
        <begin position="267"/>
        <end position="289"/>
    </location>
</feature>
<name>A0A641AN96_9ACTN</name>
<dbReference type="EMBL" id="SDPP02000002">
    <property type="protein sequence ID" value="KAA1378201.1"/>
    <property type="molecule type" value="Genomic_DNA"/>
</dbReference>
<proteinExistence type="inferred from homology"/>
<comment type="caution">
    <text evidence="7">The sequence shown here is derived from an EMBL/GenBank/DDBJ whole genome shotgun (WGS) entry which is preliminary data.</text>
</comment>
<evidence type="ECO:0000313" key="8">
    <source>
        <dbReference type="Proteomes" id="UP001515100"/>
    </source>
</evidence>
<dbReference type="InterPro" id="IPR000064">
    <property type="entry name" value="NLP_P60_dom"/>
</dbReference>
<feature type="compositionally biased region" description="Polar residues" evidence="5">
    <location>
        <begin position="19"/>
        <end position="31"/>
    </location>
</feature>
<feature type="compositionally biased region" description="Polar residues" evidence="5">
    <location>
        <begin position="267"/>
        <end position="279"/>
    </location>
</feature>
<dbReference type="PANTHER" id="PTHR47053:SF1">
    <property type="entry name" value="MUREIN DD-ENDOPEPTIDASE MEPH-RELATED"/>
    <property type="match status" value="1"/>
</dbReference>
<feature type="domain" description="NlpC/P60" evidence="6">
    <location>
        <begin position="145"/>
        <end position="266"/>
    </location>
</feature>
<dbReference type="OrthoDB" id="5177647at2"/>
<evidence type="ECO:0000256" key="2">
    <source>
        <dbReference type="ARBA" id="ARBA00022670"/>
    </source>
</evidence>
<dbReference type="PANTHER" id="PTHR47053">
    <property type="entry name" value="MUREIN DD-ENDOPEPTIDASE MEPH-RELATED"/>
    <property type="match status" value="1"/>
</dbReference>
<evidence type="ECO:0000259" key="6">
    <source>
        <dbReference type="PROSITE" id="PS51935"/>
    </source>
</evidence>
<sequence>MVGDGAMSTPTAKRPGTAGRSTSHVPGETHSSSVCNVLRRWPHQVGTAYAPRPVTSAVIDPIATGMEDPAVRLVPSLGVNRFHRQASFAPEPDRSSFTGVHEGILHMRSHARISASLALGSALVLTGLAGPAFAEGSSAVKVSKVSTAKEVISEAKQLKGKPYRYGGATPSGFDCSGYVQYVYKQAGKKIGRTSGAQLSGASIPKSKKKPGDILIFMRGGTAYHSAIYAGDGKMWEAQRTGVPVGKHGIWSSGYVVRRPAGTVTVAKTSAKEASSTPAPSSLGAGTYAP</sequence>
<dbReference type="PROSITE" id="PS51935">
    <property type="entry name" value="NLPC_P60"/>
    <property type="match status" value="1"/>
</dbReference>
<keyword evidence="2" id="KW-0645">Protease</keyword>
<dbReference type="GO" id="GO:0006508">
    <property type="term" value="P:proteolysis"/>
    <property type="evidence" value="ECO:0007669"/>
    <property type="project" value="UniProtKB-KW"/>
</dbReference>
<gene>
    <name evidence="7" type="ORF">ESP62_007415</name>
</gene>
<dbReference type="AlphaFoldDB" id="A0A641AN96"/>
<evidence type="ECO:0000256" key="4">
    <source>
        <dbReference type="ARBA" id="ARBA00022807"/>
    </source>
</evidence>
<reference evidence="7" key="1">
    <citation type="submission" date="2019-09" db="EMBL/GenBank/DDBJ databases">
        <authorList>
            <person name="Li J."/>
        </authorList>
    </citation>
    <scope>NUCLEOTIDE SEQUENCE [LARGE SCALE GENOMIC DNA]</scope>
    <source>
        <strain evidence="7">NRBC 14897</strain>
    </source>
</reference>
<evidence type="ECO:0000256" key="1">
    <source>
        <dbReference type="ARBA" id="ARBA00007074"/>
    </source>
</evidence>
<dbReference type="SUPFAM" id="SSF54001">
    <property type="entry name" value="Cysteine proteinases"/>
    <property type="match status" value="1"/>
</dbReference>
<keyword evidence="4" id="KW-0788">Thiol protease</keyword>
<dbReference type="GO" id="GO:0008234">
    <property type="term" value="F:cysteine-type peptidase activity"/>
    <property type="evidence" value="ECO:0007669"/>
    <property type="project" value="UniProtKB-KW"/>
</dbReference>
<dbReference type="Gene3D" id="3.90.1720.10">
    <property type="entry name" value="endopeptidase domain like (from Nostoc punctiforme)"/>
    <property type="match status" value="1"/>
</dbReference>
<protein>
    <submittedName>
        <fullName evidence="7">NlpC/P60 family protein</fullName>
    </submittedName>
</protein>
<dbReference type="InterPro" id="IPR038765">
    <property type="entry name" value="Papain-like_cys_pep_sf"/>
</dbReference>
<keyword evidence="3" id="KW-0378">Hydrolase</keyword>
<evidence type="ECO:0000256" key="5">
    <source>
        <dbReference type="SAM" id="MobiDB-lite"/>
    </source>
</evidence>
<dbReference type="Pfam" id="PF00877">
    <property type="entry name" value="NLPC_P60"/>
    <property type="match status" value="1"/>
</dbReference>
<evidence type="ECO:0000256" key="3">
    <source>
        <dbReference type="ARBA" id="ARBA00022801"/>
    </source>
</evidence>
<keyword evidence="8" id="KW-1185">Reference proteome</keyword>
<comment type="similarity">
    <text evidence="1">Belongs to the peptidase C40 family.</text>
</comment>
<dbReference type="InterPro" id="IPR051202">
    <property type="entry name" value="Peptidase_C40"/>
</dbReference>
<feature type="region of interest" description="Disordered" evidence="5">
    <location>
        <begin position="1"/>
        <end position="31"/>
    </location>
</feature>
<accession>A0A641AN96</accession>
<evidence type="ECO:0000313" key="7">
    <source>
        <dbReference type="EMBL" id="KAA1378201.1"/>
    </source>
</evidence>
<dbReference type="Proteomes" id="UP001515100">
    <property type="component" value="Unassembled WGS sequence"/>
</dbReference>
<organism evidence="7 8">
    <name type="scientific">Aeromicrobium fastidiosum</name>
    <dbReference type="NCBI Taxonomy" id="52699"/>
    <lineage>
        <taxon>Bacteria</taxon>
        <taxon>Bacillati</taxon>
        <taxon>Actinomycetota</taxon>
        <taxon>Actinomycetes</taxon>
        <taxon>Propionibacteriales</taxon>
        <taxon>Nocardioidaceae</taxon>
        <taxon>Aeromicrobium</taxon>
    </lineage>
</organism>